<evidence type="ECO:0000313" key="3">
    <source>
        <dbReference type="Proteomes" id="UP000578531"/>
    </source>
</evidence>
<accession>A0A8H6CJN4</accession>
<dbReference type="Proteomes" id="UP000578531">
    <property type="component" value="Unassembled WGS sequence"/>
</dbReference>
<gene>
    <name evidence="2" type="ORF">HO173_012908</name>
</gene>
<protein>
    <submittedName>
        <fullName evidence="2">Uncharacterized protein</fullName>
    </submittedName>
</protein>
<keyword evidence="1" id="KW-0812">Transmembrane</keyword>
<dbReference type="RefSeq" id="XP_037158365.1">
    <property type="nucleotide sequence ID" value="XM_037314738.1"/>
</dbReference>
<proteinExistence type="predicted"/>
<reference evidence="2 3" key="1">
    <citation type="journal article" date="2020" name="Genomics">
        <title>Complete, high-quality genomes from long-read metagenomic sequencing of two wolf lichen thalli reveals enigmatic genome architecture.</title>
        <authorList>
            <person name="McKenzie S.K."/>
            <person name="Walston R.F."/>
            <person name="Allen J.L."/>
        </authorList>
    </citation>
    <scope>NUCLEOTIDE SEQUENCE [LARGE SCALE GENOMIC DNA]</scope>
    <source>
        <strain evidence="2">WasteWater2</strain>
    </source>
</reference>
<dbReference type="GeneID" id="59294541"/>
<evidence type="ECO:0000256" key="1">
    <source>
        <dbReference type="SAM" id="Phobius"/>
    </source>
</evidence>
<feature type="transmembrane region" description="Helical" evidence="1">
    <location>
        <begin position="290"/>
        <end position="308"/>
    </location>
</feature>
<name>A0A8H6CJN4_9LECA</name>
<dbReference type="InterPro" id="IPR036852">
    <property type="entry name" value="Peptidase_S8/S53_dom_sf"/>
</dbReference>
<evidence type="ECO:0000313" key="2">
    <source>
        <dbReference type="EMBL" id="KAF6224667.1"/>
    </source>
</evidence>
<comment type="caution">
    <text evidence="2">The sequence shown here is derived from an EMBL/GenBank/DDBJ whole genome shotgun (WGS) entry which is preliminary data.</text>
</comment>
<organism evidence="2 3">
    <name type="scientific">Letharia columbiana</name>
    <dbReference type="NCBI Taxonomy" id="112416"/>
    <lineage>
        <taxon>Eukaryota</taxon>
        <taxon>Fungi</taxon>
        <taxon>Dikarya</taxon>
        <taxon>Ascomycota</taxon>
        <taxon>Pezizomycotina</taxon>
        <taxon>Lecanoromycetes</taxon>
        <taxon>OSLEUM clade</taxon>
        <taxon>Lecanoromycetidae</taxon>
        <taxon>Lecanorales</taxon>
        <taxon>Lecanorineae</taxon>
        <taxon>Parmeliaceae</taxon>
        <taxon>Letharia</taxon>
    </lineage>
</organism>
<dbReference type="EMBL" id="JACCJC010000113">
    <property type="protein sequence ID" value="KAF6224667.1"/>
    <property type="molecule type" value="Genomic_DNA"/>
</dbReference>
<dbReference type="GO" id="GO:0004252">
    <property type="term" value="F:serine-type endopeptidase activity"/>
    <property type="evidence" value="ECO:0007669"/>
    <property type="project" value="InterPro"/>
</dbReference>
<keyword evidence="3" id="KW-1185">Reference proteome</keyword>
<feature type="transmembrane region" description="Helical" evidence="1">
    <location>
        <begin position="266"/>
        <end position="283"/>
    </location>
</feature>
<dbReference type="AlphaFoldDB" id="A0A8H6CJN4"/>
<dbReference type="SUPFAM" id="SSF52743">
    <property type="entry name" value="Subtilisin-like"/>
    <property type="match status" value="1"/>
</dbReference>
<keyword evidence="1" id="KW-1133">Transmembrane helix</keyword>
<sequence length="309" mass="34278">MLPHSEATFKPQIDHHVAIAPNVPLQLRVNTHTPRHMYEDLQYAWLEVQEWIEHQFQKISATNPGMNTSSWALSGWKTGVTAVTAVGNTGVVAVTTVWNTGVTLSGWKTGVTAVTAVGNMGVVAVTIVWNTGVTAVAASRSSVLSLVDACNTNYRYLNAAREYERRLHQNLQTVDLQTTDFNQNTHETTLGILPTRQTTINAIAALAEINPEEVSQIALYLEKPVRGVERFRYVEVPSYLTMVPNLWQQITPLVWAQALYGQIKTGLFMLVSAMGVLAAVFLARLDIRILRFVEGLLVVALAYFYLVIE</sequence>
<keyword evidence="1" id="KW-0472">Membrane</keyword>
<dbReference type="GO" id="GO:0006508">
    <property type="term" value="P:proteolysis"/>
    <property type="evidence" value="ECO:0007669"/>
    <property type="project" value="InterPro"/>
</dbReference>